<feature type="transmembrane region" description="Helical" evidence="7">
    <location>
        <begin position="64"/>
        <end position="82"/>
    </location>
</feature>
<feature type="domain" description="EamA" evidence="8">
    <location>
        <begin position="147"/>
        <end position="277"/>
    </location>
</feature>
<gene>
    <name evidence="9" type="ordered locus">Namu_5146</name>
</gene>
<dbReference type="SUPFAM" id="SSF103481">
    <property type="entry name" value="Multidrug resistance efflux transporter EmrE"/>
    <property type="match status" value="2"/>
</dbReference>
<organism evidence="9 10">
    <name type="scientific">Nakamurella multipartita (strain ATCC 700099 / DSM 44233 / CIP 104796 / JCM 9543 / NBRC 105858 / Y-104)</name>
    <name type="common">Microsphaera multipartita</name>
    <dbReference type="NCBI Taxonomy" id="479431"/>
    <lineage>
        <taxon>Bacteria</taxon>
        <taxon>Bacillati</taxon>
        <taxon>Actinomycetota</taxon>
        <taxon>Actinomycetes</taxon>
        <taxon>Nakamurellales</taxon>
        <taxon>Nakamurellaceae</taxon>
        <taxon>Nakamurella</taxon>
    </lineage>
</organism>
<evidence type="ECO:0000313" key="10">
    <source>
        <dbReference type="Proteomes" id="UP000002218"/>
    </source>
</evidence>
<dbReference type="eggNOG" id="COG0697">
    <property type="taxonomic scope" value="Bacteria"/>
</dbReference>
<evidence type="ECO:0000256" key="3">
    <source>
        <dbReference type="ARBA" id="ARBA00022692"/>
    </source>
</evidence>
<dbReference type="InterPro" id="IPR050638">
    <property type="entry name" value="AA-Vitamin_Transporters"/>
</dbReference>
<evidence type="ECO:0000256" key="6">
    <source>
        <dbReference type="SAM" id="MobiDB-lite"/>
    </source>
</evidence>
<sequence>MTRRGWVLFAALSLIWGIPYLLIKIAVTDVDPLVVAFGRTLIGALILLPVALHRRVLGPVFRRWKVLLLYTVIEISGPWLLLGHAETKLNSSTAGLLLAVVPMIAAIILTATGHDRFDARRVIGLVVGFTGVAFLVGLDIHFDDLTAVGLVMLVAVGYAVGPIIINRRLADLPPIGVVTASLIVATVLYAPFTAFSWPVTMTADAAWSIAGLGVICTAVAFLVFFALIAEAGPARATVITYINPAVAITLGVLLLDEPLTAGMAIGFPLVILGSILATARVRRRRGDTDLVIATDQPPRRTAPVAGPKAERTADQRDTG</sequence>
<feature type="transmembrane region" description="Helical" evidence="7">
    <location>
        <begin position="261"/>
        <end position="279"/>
    </location>
</feature>
<feature type="region of interest" description="Disordered" evidence="6">
    <location>
        <begin position="295"/>
        <end position="319"/>
    </location>
</feature>
<comment type="subcellular location">
    <subcellularLocation>
        <location evidence="1">Membrane</location>
        <topology evidence="1">Multi-pass membrane protein</topology>
    </subcellularLocation>
</comment>
<keyword evidence="5 7" id="KW-0472">Membrane</keyword>
<feature type="transmembrane region" description="Helical" evidence="7">
    <location>
        <begin position="7"/>
        <end position="27"/>
    </location>
</feature>
<dbReference type="AlphaFoldDB" id="C8XC21"/>
<dbReference type="PANTHER" id="PTHR32322">
    <property type="entry name" value="INNER MEMBRANE TRANSPORTER"/>
    <property type="match status" value="1"/>
</dbReference>
<dbReference type="KEGG" id="nml:Namu_5146"/>
<evidence type="ECO:0000256" key="1">
    <source>
        <dbReference type="ARBA" id="ARBA00004141"/>
    </source>
</evidence>
<evidence type="ECO:0000259" key="8">
    <source>
        <dbReference type="Pfam" id="PF00892"/>
    </source>
</evidence>
<feature type="transmembrane region" description="Helical" evidence="7">
    <location>
        <begin position="33"/>
        <end position="52"/>
    </location>
</feature>
<dbReference type="GO" id="GO:0016020">
    <property type="term" value="C:membrane"/>
    <property type="evidence" value="ECO:0007669"/>
    <property type="project" value="UniProtKB-SubCell"/>
</dbReference>
<dbReference type="InterPro" id="IPR037185">
    <property type="entry name" value="EmrE-like"/>
</dbReference>
<feature type="transmembrane region" description="Helical" evidence="7">
    <location>
        <begin position="205"/>
        <end position="229"/>
    </location>
</feature>
<comment type="similarity">
    <text evidence="2">Belongs to the EamA transporter family.</text>
</comment>
<feature type="transmembrane region" description="Helical" evidence="7">
    <location>
        <begin position="236"/>
        <end position="255"/>
    </location>
</feature>
<evidence type="ECO:0000313" key="9">
    <source>
        <dbReference type="EMBL" id="ACV81415.1"/>
    </source>
</evidence>
<feature type="transmembrane region" description="Helical" evidence="7">
    <location>
        <begin position="177"/>
        <end position="199"/>
    </location>
</feature>
<dbReference type="HOGENOM" id="CLU_033863_5_2_11"/>
<feature type="domain" description="EamA" evidence="8">
    <location>
        <begin position="5"/>
        <end position="136"/>
    </location>
</feature>
<dbReference type="InParanoid" id="C8XC21"/>
<feature type="transmembrane region" description="Helical" evidence="7">
    <location>
        <begin position="148"/>
        <end position="165"/>
    </location>
</feature>
<name>C8XC21_NAKMY</name>
<dbReference type="Proteomes" id="UP000002218">
    <property type="component" value="Chromosome"/>
</dbReference>
<reference evidence="9 10" key="2">
    <citation type="journal article" date="2010" name="Stand. Genomic Sci.">
        <title>Complete genome sequence of Nakamurella multipartita type strain (Y-104).</title>
        <authorList>
            <person name="Tice H."/>
            <person name="Mayilraj S."/>
            <person name="Sims D."/>
            <person name="Lapidus A."/>
            <person name="Nolan M."/>
            <person name="Lucas S."/>
            <person name="Glavina Del Rio T."/>
            <person name="Copeland A."/>
            <person name="Cheng J.F."/>
            <person name="Meincke L."/>
            <person name="Bruce D."/>
            <person name="Goodwin L."/>
            <person name="Pitluck S."/>
            <person name="Ivanova N."/>
            <person name="Mavromatis K."/>
            <person name="Ovchinnikova G."/>
            <person name="Pati A."/>
            <person name="Chen A."/>
            <person name="Palaniappan K."/>
            <person name="Land M."/>
            <person name="Hauser L."/>
            <person name="Chang Y.J."/>
            <person name="Jeffries C.D."/>
            <person name="Detter J.C."/>
            <person name="Brettin T."/>
            <person name="Rohde M."/>
            <person name="Goker M."/>
            <person name="Bristow J."/>
            <person name="Eisen J.A."/>
            <person name="Markowitz V."/>
            <person name="Hugenholtz P."/>
            <person name="Kyrpides N.C."/>
            <person name="Klenk H.P."/>
            <person name="Chen F."/>
        </authorList>
    </citation>
    <scope>NUCLEOTIDE SEQUENCE [LARGE SCALE GENOMIC DNA]</scope>
    <source>
        <strain evidence="10">ATCC 700099 / DSM 44233 / CIP 104796 / JCM 9543 / NBRC 105858 / Y-104</strain>
    </source>
</reference>
<keyword evidence="3 7" id="KW-0812">Transmembrane</keyword>
<protein>
    <recommendedName>
        <fullName evidence="8">EamA domain-containing protein</fullName>
    </recommendedName>
</protein>
<feature type="transmembrane region" description="Helical" evidence="7">
    <location>
        <begin position="123"/>
        <end position="142"/>
    </location>
</feature>
<dbReference type="EMBL" id="CP001737">
    <property type="protein sequence ID" value="ACV81415.1"/>
    <property type="molecule type" value="Genomic_DNA"/>
</dbReference>
<keyword evidence="10" id="KW-1185">Reference proteome</keyword>
<dbReference type="PANTHER" id="PTHR32322:SF2">
    <property type="entry name" value="EAMA DOMAIN-CONTAINING PROTEIN"/>
    <property type="match status" value="1"/>
</dbReference>
<proteinExistence type="inferred from homology"/>
<dbReference type="Pfam" id="PF00892">
    <property type="entry name" value="EamA"/>
    <property type="match status" value="2"/>
</dbReference>
<dbReference type="RefSeq" id="WP_015750222.1">
    <property type="nucleotide sequence ID" value="NC_013235.1"/>
</dbReference>
<feature type="compositionally biased region" description="Basic and acidic residues" evidence="6">
    <location>
        <begin position="308"/>
        <end position="319"/>
    </location>
</feature>
<reference evidence="10" key="1">
    <citation type="submission" date="2009-09" db="EMBL/GenBank/DDBJ databases">
        <title>The complete genome of Nakamurella multipartita DSM 44233.</title>
        <authorList>
            <consortium name="US DOE Joint Genome Institute (JGI-PGF)"/>
            <person name="Lucas S."/>
            <person name="Copeland A."/>
            <person name="Lapidus A."/>
            <person name="Glavina del Rio T."/>
            <person name="Dalin E."/>
            <person name="Tice H."/>
            <person name="Bruce D."/>
            <person name="Goodwin L."/>
            <person name="Pitluck S."/>
            <person name="Kyrpides N."/>
            <person name="Mavromatis K."/>
            <person name="Ivanova N."/>
            <person name="Ovchinnikova G."/>
            <person name="Sims D."/>
            <person name="Meincke L."/>
            <person name="Brettin T."/>
            <person name="Detter J.C."/>
            <person name="Han C."/>
            <person name="Larimer F."/>
            <person name="Land M."/>
            <person name="Hauser L."/>
            <person name="Markowitz V."/>
            <person name="Cheng J.-F."/>
            <person name="Hugenholtz P."/>
            <person name="Woyke T."/>
            <person name="Wu D."/>
            <person name="Klenk H.-P."/>
            <person name="Eisen J.A."/>
        </authorList>
    </citation>
    <scope>NUCLEOTIDE SEQUENCE [LARGE SCALE GENOMIC DNA]</scope>
    <source>
        <strain evidence="10">ATCC 700099 / DSM 44233 / CIP 104796 / JCM 9543 / NBRC 105858 / Y-104</strain>
    </source>
</reference>
<evidence type="ECO:0000256" key="2">
    <source>
        <dbReference type="ARBA" id="ARBA00007362"/>
    </source>
</evidence>
<feature type="transmembrane region" description="Helical" evidence="7">
    <location>
        <begin position="94"/>
        <end position="111"/>
    </location>
</feature>
<dbReference type="InterPro" id="IPR000620">
    <property type="entry name" value="EamA_dom"/>
</dbReference>
<evidence type="ECO:0000256" key="4">
    <source>
        <dbReference type="ARBA" id="ARBA00022989"/>
    </source>
</evidence>
<keyword evidence="4 7" id="KW-1133">Transmembrane helix</keyword>
<evidence type="ECO:0000256" key="7">
    <source>
        <dbReference type="SAM" id="Phobius"/>
    </source>
</evidence>
<evidence type="ECO:0000256" key="5">
    <source>
        <dbReference type="ARBA" id="ARBA00023136"/>
    </source>
</evidence>
<dbReference type="OrthoDB" id="4630069at2"/>
<accession>C8XC21</accession>